<gene>
    <name evidence="3" type="ORF">Vbra_4223</name>
</gene>
<feature type="chain" id="PRO_5005188280" description="Phospholipid scramblase" evidence="2">
    <location>
        <begin position="19"/>
        <end position="160"/>
    </location>
</feature>
<proteinExistence type="predicted"/>
<evidence type="ECO:0000256" key="2">
    <source>
        <dbReference type="SAM" id="SignalP"/>
    </source>
</evidence>
<evidence type="ECO:0008006" key="5">
    <source>
        <dbReference type="Google" id="ProtNLM"/>
    </source>
</evidence>
<accession>A0A0G4F9H5</accession>
<evidence type="ECO:0000256" key="1">
    <source>
        <dbReference type="SAM" id="MobiDB-lite"/>
    </source>
</evidence>
<name>A0A0G4F9H5_VITBC</name>
<evidence type="ECO:0000313" key="4">
    <source>
        <dbReference type="Proteomes" id="UP000041254"/>
    </source>
</evidence>
<dbReference type="InParanoid" id="A0A0G4F9H5"/>
<dbReference type="EMBL" id="CDMY01000391">
    <property type="protein sequence ID" value="CEM09016.1"/>
    <property type="molecule type" value="Genomic_DNA"/>
</dbReference>
<dbReference type="VEuPathDB" id="CryptoDB:Vbra_4223"/>
<keyword evidence="4" id="KW-1185">Reference proteome</keyword>
<dbReference type="AlphaFoldDB" id="A0A0G4F9H5"/>
<dbReference type="Proteomes" id="UP000041254">
    <property type="component" value="Unassembled WGS sequence"/>
</dbReference>
<dbReference type="PhylomeDB" id="A0A0G4F9H5"/>
<feature type="region of interest" description="Disordered" evidence="1">
    <location>
        <begin position="50"/>
        <end position="77"/>
    </location>
</feature>
<protein>
    <recommendedName>
        <fullName evidence="5">Phospholipid scramblase</fullName>
    </recommendedName>
</protein>
<evidence type="ECO:0000313" key="3">
    <source>
        <dbReference type="EMBL" id="CEM09016.1"/>
    </source>
</evidence>
<keyword evidence="2" id="KW-0732">Signal</keyword>
<organism evidence="3 4">
    <name type="scientific">Vitrella brassicaformis (strain CCMP3155)</name>
    <dbReference type="NCBI Taxonomy" id="1169540"/>
    <lineage>
        <taxon>Eukaryota</taxon>
        <taxon>Sar</taxon>
        <taxon>Alveolata</taxon>
        <taxon>Colpodellida</taxon>
        <taxon>Vitrellaceae</taxon>
        <taxon>Vitrella</taxon>
    </lineage>
</organism>
<feature type="signal peptide" evidence="2">
    <location>
        <begin position="1"/>
        <end position="18"/>
    </location>
</feature>
<reference evidence="3 4" key="1">
    <citation type="submission" date="2014-11" db="EMBL/GenBank/DDBJ databases">
        <authorList>
            <person name="Zhu J."/>
            <person name="Qi W."/>
            <person name="Song R."/>
        </authorList>
    </citation>
    <scope>NUCLEOTIDE SEQUENCE [LARGE SCALE GENOMIC DNA]</scope>
</reference>
<sequence>MLALLFALIALCGPLAAGEEIHTQHGLHGLDADADACEREDCALGGEFAVGTAPQPPSTLAPRRTLTHTPQTPQAPSRELRKCYLEPMEVAKAVSRAREGSGRLIEVTCLEQKKKCLFDATEVFFKEKLYAFIVGTDYETQGDARLKCCCQTGAKMKFTD</sequence>